<dbReference type="AlphaFoldDB" id="A0A921H5S8"/>
<evidence type="ECO:0000313" key="1">
    <source>
        <dbReference type="EMBL" id="HJF71109.1"/>
    </source>
</evidence>
<organism evidence="1 2">
    <name type="scientific">Butyricimonas virosa</name>
    <dbReference type="NCBI Taxonomy" id="544645"/>
    <lineage>
        <taxon>Bacteria</taxon>
        <taxon>Pseudomonadati</taxon>
        <taxon>Bacteroidota</taxon>
        <taxon>Bacteroidia</taxon>
        <taxon>Bacteroidales</taxon>
        <taxon>Odoribacteraceae</taxon>
        <taxon>Butyricimonas</taxon>
    </lineage>
</organism>
<evidence type="ECO:0000313" key="2">
    <source>
        <dbReference type="Proteomes" id="UP000742098"/>
    </source>
</evidence>
<comment type="caution">
    <text evidence="1">The sequence shown here is derived from an EMBL/GenBank/DDBJ whole genome shotgun (WGS) entry which is preliminary data.</text>
</comment>
<dbReference type="RefSeq" id="WP_278365821.1">
    <property type="nucleotide sequence ID" value="NZ_CANPJS010000003.1"/>
</dbReference>
<proteinExistence type="predicted"/>
<reference evidence="1" key="1">
    <citation type="journal article" date="2021" name="PeerJ">
        <title>Extensive microbial diversity within the chicken gut microbiome revealed by metagenomics and culture.</title>
        <authorList>
            <person name="Gilroy R."/>
            <person name="Ravi A."/>
            <person name="Getino M."/>
            <person name="Pursley I."/>
            <person name="Horton D.L."/>
            <person name="Alikhan N.F."/>
            <person name="Baker D."/>
            <person name="Gharbi K."/>
            <person name="Hall N."/>
            <person name="Watson M."/>
            <person name="Adriaenssens E.M."/>
            <person name="Foster-Nyarko E."/>
            <person name="Jarju S."/>
            <person name="Secka A."/>
            <person name="Antonio M."/>
            <person name="Oren A."/>
            <person name="Chaudhuri R.R."/>
            <person name="La Ragione R."/>
            <person name="Hildebrand F."/>
            <person name="Pallen M.J."/>
        </authorList>
    </citation>
    <scope>NUCLEOTIDE SEQUENCE</scope>
    <source>
        <strain evidence="1">6966</strain>
    </source>
</reference>
<accession>A0A921H5S8</accession>
<name>A0A921H5S8_9BACT</name>
<gene>
    <name evidence="1" type="ORF">K8V05_10180</name>
</gene>
<sequence>MKTSKIKNGLVVMVFVLSVLPVWGHSDWGFTKDFGNVRVTYWCGFGDHEERYKSHIIAQLVEILSKELNCKQPIYLDFKHSYVEDIVPEYKLWYKRGELGDTLLFHVHVKTYDAVKTLQLIEYGIKNKASVLKKQRDTIIDTRYWGPQTHRSLSRAEINKILGKNVSPLVSKVLANKIYRPKDESDKIIEGFTYYFQNNKYHLCYGRREGYGAVQLELDNIYQFRTLVYYDGVLSSRLGVVFNSDSTFCVITRDGYGEEERAKYVLSKRHVIKNVENIYQPYVLKQLGKSEVFIGIEQYFSGTVRNLLYRVKDDYLVQDLDVLVDEEREKSEAKEQY</sequence>
<reference evidence="1" key="2">
    <citation type="submission" date="2021-09" db="EMBL/GenBank/DDBJ databases">
        <authorList>
            <person name="Gilroy R."/>
        </authorList>
    </citation>
    <scope>NUCLEOTIDE SEQUENCE</scope>
    <source>
        <strain evidence="1">6966</strain>
    </source>
</reference>
<protein>
    <submittedName>
        <fullName evidence="1">Uncharacterized protein</fullName>
    </submittedName>
</protein>
<dbReference type="Proteomes" id="UP000742098">
    <property type="component" value="Unassembled WGS sequence"/>
</dbReference>
<dbReference type="EMBL" id="DYVS01000176">
    <property type="protein sequence ID" value="HJF71109.1"/>
    <property type="molecule type" value="Genomic_DNA"/>
</dbReference>